<dbReference type="Pfam" id="PF23194">
    <property type="entry name" value="NOMO_5th"/>
    <property type="match status" value="1"/>
</dbReference>
<keyword evidence="2 7" id="KW-0812">Transmembrane</keyword>
<dbReference type="SUPFAM" id="SSF49478">
    <property type="entry name" value="Cna protein B-type domain"/>
    <property type="match status" value="1"/>
</dbReference>
<evidence type="ECO:0000256" key="5">
    <source>
        <dbReference type="ARBA" id="ARBA00022989"/>
    </source>
</evidence>
<evidence type="ECO:0000256" key="6">
    <source>
        <dbReference type="ARBA" id="ARBA00023136"/>
    </source>
</evidence>
<keyword evidence="5 7" id="KW-1133">Transmembrane helix</keyword>
<dbReference type="SUPFAM" id="SSF49464">
    <property type="entry name" value="Carboxypeptidase regulatory domain-like"/>
    <property type="match status" value="1"/>
</dbReference>
<dbReference type="Pfam" id="PF13620">
    <property type="entry name" value="CarboxypepD_reg"/>
    <property type="match status" value="1"/>
</dbReference>
<dbReference type="GO" id="GO:0005789">
    <property type="term" value="C:endoplasmic reticulum membrane"/>
    <property type="evidence" value="ECO:0007669"/>
    <property type="project" value="UniProtKB-SubCell"/>
</dbReference>
<comment type="caution">
    <text evidence="16">The sequence shown here is derived from an EMBL/GenBank/DDBJ whole genome shotgun (WGS) entry which is preliminary data.</text>
</comment>
<evidence type="ECO:0000256" key="1">
    <source>
        <dbReference type="ARBA" id="ARBA00004115"/>
    </source>
</evidence>
<evidence type="ECO:0000313" key="17">
    <source>
        <dbReference type="Proteomes" id="UP001152888"/>
    </source>
</evidence>
<evidence type="ECO:0000313" key="16">
    <source>
        <dbReference type="EMBL" id="CAH2010934.1"/>
    </source>
</evidence>
<evidence type="ECO:0000259" key="11">
    <source>
        <dbReference type="Pfam" id="PF22904"/>
    </source>
</evidence>
<dbReference type="InterPro" id="IPR055074">
    <property type="entry name" value="NOMO1-3_2nd"/>
</dbReference>
<feature type="domain" description="NOMO second beta-sandwich" evidence="11">
    <location>
        <begin position="113"/>
        <end position="200"/>
    </location>
</feature>
<dbReference type="PANTHER" id="PTHR23303">
    <property type="entry name" value="CARBOXYPEPTIDASE REGULATORY REGION-CONTAINING"/>
    <property type="match status" value="1"/>
</dbReference>
<evidence type="ECO:0000259" key="10">
    <source>
        <dbReference type="Pfam" id="PF22902"/>
    </source>
</evidence>
<evidence type="ECO:0000259" key="13">
    <source>
        <dbReference type="Pfam" id="PF23192"/>
    </source>
</evidence>
<evidence type="ECO:0000256" key="4">
    <source>
        <dbReference type="ARBA" id="ARBA00022824"/>
    </source>
</evidence>
<name>A0A9P0MEK4_ACAOB</name>
<feature type="chain" id="PRO_5040330344" description="Nodal modulator 1" evidence="8">
    <location>
        <begin position="21"/>
        <end position="1163"/>
    </location>
</feature>
<keyword evidence="6 7" id="KW-0472">Membrane</keyword>
<evidence type="ECO:0000256" key="3">
    <source>
        <dbReference type="ARBA" id="ARBA00022729"/>
    </source>
</evidence>
<evidence type="ECO:0000259" key="14">
    <source>
        <dbReference type="Pfam" id="PF23193"/>
    </source>
</evidence>
<evidence type="ECO:0000256" key="2">
    <source>
        <dbReference type="ARBA" id="ARBA00022692"/>
    </source>
</evidence>
<dbReference type="InterPro" id="IPR051417">
    <property type="entry name" value="SDr/BOS_complex"/>
</dbReference>
<accession>A0A9P0MEK4</accession>
<dbReference type="InterPro" id="IPR008969">
    <property type="entry name" value="CarboxyPept-like_regulatory"/>
</dbReference>
<evidence type="ECO:0000259" key="9">
    <source>
        <dbReference type="Pfam" id="PF22898"/>
    </source>
</evidence>
<dbReference type="Pfam" id="PF22904">
    <property type="entry name" value="NOMO1-like_2nd"/>
    <property type="match status" value="1"/>
</dbReference>
<evidence type="ECO:0000259" key="12">
    <source>
        <dbReference type="Pfam" id="PF23141"/>
    </source>
</evidence>
<feature type="domain" description="NOMO fifth transthyretin-like" evidence="15">
    <location>
        <begin position="391"/>
        <end position="471"/>
    </location>
</feature>
<dbReference type="InterPro" id="IPR056319">
    <property type="entry name" value="NOMO_7th"/>
</dbReference>
<dbReference type="AlphaFoldDB" id="A0A9P0MEK4"/>
<dbReference type="Gene3D" id="2.60.40.1120">
    <property type="entry name" value="Carboxypeptidase-like, regulatory domain"/>
    <property type="match status" value="3"/>
</dbReference>
<dbReference type="InterPro" id="IPR056189">
    <property type="entry name" value="NOMO_3rd"/>
</dbReference>
<dbReference type="Pfam" id="PF23192">
    <property type="entry name" value="NOMO_12th"/>
    <property type="match status" value="1"/>
</dbReference>
<sequence>MSGLNIYIFFITYLLDLSRANEVVGCGGFLKSHVPIDFSKVEVRLVTKQGIIKDKTTAAPNNGYYFVPLYDKGEMFVELAPPPGWSFEPKEVAINIDGVNDFCSQGKDINFVFQGFGITGKVESLGDSNNGPKGVTVHLQSKDENRTTITNDEGSFFFTPVYPGVYKVSIYHPKWKIFKKSVDVQVEESNAELQKDSLIVQGYEVTGKVTSDGEPVKGVTVIILLSEEKKKPVLVDGCIKEAIGKYQGNNSTLCHAITDDNGVYRFGVVPNGRYFVTAHFEKQNIHYQPQKIEFAVNNGDAVLEQQFEIIGFSIPGRVYKSKDKPVPNAKIYINGQTVATTDKNGIYKLEKLKAGTYKIKVEAEDLIFDEKIFRLNPSHQELPDILPSAFKVCGMVTSGQSQTVSFMHVGTLKRTQAQSSTQDGGFCQFLAPGKYDVKVVVGQDETQKGLQFFPLKHTIEVVSDEITDLIFSQLKATVFGKVKCLQSENCQGLSVVMKSDNADDLIAKVQGGSFKFEDIFPGTYKISLSPNRFCWETSEHVMNINSATVDVSFTQTGYIVNFLFSHDAKVRYQLKGETKSSGIAVTKGRSSVCLPKPGEYKFTVESCHSYSPSSFTYTTDEEVNEIALNAEKHTQTLCIAAETNFGDVRVAVKVGADQTAKTLKYKDGCYKLELMLEPGQTAAVEPHSDFLFFTPGTLSVQGKDDCSDSGMKFSAAKGKVFRGKVVPALEGVVITVETPQFDPLVVETDAEGFYKFQPLDNKKEYKISAAKESYVLMGPDENGNFAAHKLAEVHVEVVDSADNTPLTGVLLSLSGGEGYRKNLQSGEDGKITFHSLSPSEYFLRPMMKEYVFEPNSKIIPVNEGQTVHVKLIGKRVAYSAYGKVVSLNGEPEENMMIVAKGIGNCSMYSEETTCEHNGLFRIRGLQPYCSYVVEVKDQENGAVERTAPEYIPINHIKEDTRDLKLVVFRSAAQMDILVKVYSANVDHYKSLKVKLLKESGSSAMTTKIDTSSIKLSKYSNPGLMIYMPSVPLDNSSYSLHLESSLVQNKKWHHHDFVADSTFKYFELNFSPKNNIIDQPIRQTSIWTLLFIFVILLVVYNIQAVAEFLKDKFNFNLSNLTNFITLPSSNHKSASDYFDEADIDQIVQSINNTKKKPKTKWLKK</sequence>
<dbReference type="Pfam" id="PF23193">
    <property type="entry name" value="NOMO_3rd"/>
    <property type="match status" value="1"/>
</dbReference>
<reference evidence="16" key="1">
    <citation type="submission" date="2022-03" db="EMBL/GenBank/DDBJ databases">
        <authorList>
            <person name="Sayadi A."/>
        </authorList>
    </citation>
    <scope>NUCLEOTIDE SEQUENCE</scope>
</reference>
<proteinExistence type="predicted"/>
<feature type="domain" description="NOMO-like N-terminal beta-sandwich" evidence="9">
    <location>
        <begin position="27"/>
        <end position="111"/>
    </location>
</feature>
<feature type="domain" description="NOMO third transthyretin-like" evidence="14">
    <location>
        <begin position="205"/>
        <end position="307"/>
    </location>
</feature>
<keyword evidence="3 8" id="KW-0732">Signal</keyword>
<dbReference type="EMBL" id="CAKOFQ010008019">
    <property type="protein sequence ID" value="CAH2010934.1"/>
    <property type="molecule type" value="Genomic_DNA"/>
</dbReference>
<dbReference type="Pfam" id="PF23141">
    <property type="entry name" value="Ig_NOMO"/>
    <property type="match status" value="1"/>
</dbReference>
<dbReference type="InterPro" id="IPR055073">
    <property type="entry name" value="NOMO1-like_9th"/>
</dbReference>
<feature type="signal peptide" evidence="8">
    <location>
        <begin position="1"/>
        <end position="20"/>
    </location>
</feature>
<organism evidence="16 17">
    <name type="scientific">Acanthoscelides obtectus</name>
    <name type="common">Bean weevil</name>
    <name type="synonym">Bruchus obtectus</name>
    <dbReference type="NCBI Taxonomy" id="200917"/>
    <lineage>
        <taxon>Eukaryota</taxon>
        <taxon>Metazoa</taxon>
        <taxon>Ecdysozoa</taxon>
        <taxon>Arthropoda</taxon>
        <taxon>Hexapoda</taxon>
        <taxon>Insecta</taxon>
        <taxon>Pterygota</taxon>
        <taxon>Neoptera</taxon>
        <taxon>Endopterygota</taxon>
        <taxon>Coleoptera</taxon>
        <taxon>Polyphaga</taxon>
        <taxon>Cucujiformia</taxon>
        <taxon>Chrysomeloidea</taxon>
        <taxon>Chrysomelidae</taxon>
        <taxon>Bruchinae</taxon>
        <taxon>Bruchini</taxon>
        <taxon>Acanthoscelides</taxon>
    </lineage>
</organism>
<dbReference type="OrthoDB" id="10263633at2759"/>
<dbReference type="SUPFAM" id="SSF49452">
    <property type="entry name" value="Starch-binding domain-like"/>
    <property type="match status" value="2"/>
</dbReference>
<feature type="domain" description="NOMO-like ninth beta-sandwich" evidence="10">
    <location>
        <begin position="717"/>
        <end position="787"/>
    </location>
</feature>
<evidence type="ECO:0000256" key="8">
    <source>
        <dbReference type="SAM" id="SignalP"/>
    </source>
</evidence>
<dbReference type="InterPro" id="IPR056191">
    <property type="entry name" value="NOMO_12th"/>
</dbReference>
<evidence type="ECO:0008006" key="18">
    <source>
        <dbReference type="Google" id="ProtNLM"/>
    </source>
</evidence>
<dbReference type="Proteomes" id="UP001152888">
    <property type="component" value="Unassembled WGS sequence"/>
</dbReference>
<protein>
    <recommendedName>
        <fullName evidence="18">Nodal modulator 1</fullName>
    </recommendedName>
</protein>
<gene>
    <name evidence="16" type="ORF">ACAOBT_LOCUS31870</name>
</gene>
<feature type="domain" description="NOMO seventh transthyretin-like" evidence="12">
    <location>
        <begin position="560"/>
        <end position="632"/>
    </location>
</feature>
<dbReference type="InterPro" id="IPR055075">
    <property type="entry name" value="NOMO-like_N"/>
</dbReference>
<dbReference type="PANTHER" id="PTHR23303:SF14">
    <property type="entry name" value="BOS COMPLEX SUBUNIT NOMO1-RELATED"/>
    <property type="match status" value="1"/>
</dbReference>
<dbReference type="Pfam" id="PF22898">
    <property type="entry name" value="NOMO1-like_1st"/>
    <property type="match status" value="1"/>
</dbReference>
<dbReference type="Pfam" id="PF22902">
    <property type="entry name" value="NOMO1-like_9th"/>
    <property type="match status" value="1"/>
</dbReference>
<keyword evidence="17" id="KW-1185">Reference proteome</keyword>
<dbReference type="InterPro" id="IPR056190">
    <property type="entry name" value="NOMO_5th"/>
</dbReference>
<feature type="domain" description="NOMO C-terminal transthyretin-like" evidence="13">
    <location>
        <begin position="973"/>
        <end position="1071"/>
    </location>
</feature>
<evidence type="ECO:0000256" key="7">
    <source>
        <dbReference type="SAM" id="Phobius"/>
    </source>
</evidence>
<keyword evidence="4" id="KW-0256">Endoplasmic reticulum</keyword>
<dbReference type="InterPro" id="IPR013784">
    <property type="entry name" value="Carb-bd-like_fold"/>
</dbReference>
<comment type="subcellular location">
    <subcellularLocation>
        <location evidence="1">Endoplasmic reticulum membrane</location>
        <topology evidence="1">Single-pass type I membrane protein</topology>
    </subcellularLocation>
</comment>
<dbReference type="GO" id="GO:0030246">
    <property type="term" value="F:carbohydrate binding"/>
    <property type="evidence" value="ECO:0007669"/>
    <property type="project" value="InterPro"/>
</dbReference>
<evidence type="ECO:0000259" key="15">
    <source>
        <dbReference type="Pfam" id="PF23194"/>
    </source>
</evidence>
<feature type="transmembrane region" description="Helical" evidence="7">
    <location>
        <begin position="1083"/>
        <end position="1101"/>
    </location>
</feature>